<accession>A0A226DV84</accession>
<organism evidence="2 3">
    <name type="scientific">Folsomia candida</name>
    <name type="common">Springtail</name>
    <dbReference type="NCBI Taxonomy" id="158441"/>
    <lineage>
        <taxon>Eukaryota</taxon>
        <taxon>Metazoa</taxon>
        <taxon>Ecdysozoa</taxon>
        <taxon>Arthropoda</taxon>
        <taxon>Hexapoda</taxon>
        <taxon>Collembola</taxon>
        <taxon>Entomobryomorpha</taxon>
        <taxon>Isotomoidea</taxon>
        <taxon>Isotomidae</taxon>
        <taxon>Proisotominae</taxon>
        <taxon>Folsomia</taxon>
    </lineage>
</organism>
<feature type="non-terminal residue" evidence="2">
    <location>
        <position position="1"/>
    </location>
</feature>
<comment type="caution">
    <text evidence="2">The sequence shown here is derived from an EMBL/GenBank/DDBJ whole genome shotgun (WGS) entry which is preliminary data.</text>
</comment>
<proteinExistence type="predicted"/>
<keyword evidence="3" id="KW-1185">Reference proteome</keyword>
<sequence length="515" mass="56561">SWSLSRVSEGFAEVERESRAVKLHPDTVFAFGPDPPYIPYGAAHIARNPGDMAAAGALLQTAFARKDYFVGTRVNENLRRIMQDFVTENPGKFKFYAYPLLLPKSSEGREVAEYYGKCGIATDRADFNARAVRDYYFSIYSWTMIRNFSLVSLSVTAGMMCLTTGADYVGAVDDPGTGGKEASRNESGKMKVSPTENPTPFEFLESRWWEAAMPIFFKLAIALNNGVGVPIDEGWNPVGTRICTSIRKAIDIIIRYNEIIDVLHDAHSNEPMNEVHVAMRYGGLTAVKEYAAACVDEVATCQCSAGDASHEYAADIAIGSSAWYGHDKYAALAARSNHGAFITCHVARSGEHGALHDNQWKCLTTLEYLEPYSGVGECKHCDLIGGWVVNRCLYRDDRSGKEAALRKFVRDTCVAGVEAAWETLRAAGADMSPTVVATKVIENQVGLDKAYIESHNYSEGHSLRRGIGGALSLMFDRTDVAIYPRILDAAVIHATQMEGKMRANNLGDKSCLNFV</sequence>
<dbReference type="EMBL" id="LNIX01000011">
    <property type="protein sequence ID" value="OXA48611.1"/>
    <property type="molecule type" value="Genomic_DNA"/>
</dbReference>
<name>A0A226DV84_FOLCA</name>
<evidence type="ECO:0000313" key="2">
    <source>
        <dbReference type="EMBL" id="OXA48611.1"/>
    </source>
</evidence>
<evidence type="ECO:0000313" key="3">
    <source>
        <dbReference type="Proteomes" id="UP000198287"/>
    </source>
</evidence>
<feature type="region of interest" description="Disordered" evidence="1">
    <location>
        <begin position="177"/>
        <end position="196"/>
    </location>
</feature>
<evidence type="ECO:0000256" key="1">
    <source>
        <dbReference type="SAM" id="MobiDB-lite"/>
    </source>
</evidence>
<dbReference type="Proteomes" id="UP000198287">
    <property type="component" value="Unassembled WGS sequence"/>
</dbReference>
<dbReference type="AlphaFoldDB" id="A0A226DV84"/>
<dbReference type="OrthoDB" id="10673800at2759"/>
<protein>
    <submittedName>
        <fullName evidence="2">Uncharacterized protein</fullName>
    </submittedName>
</protein>
<reference evidence="2 3" key="1">
    <citation type="submission" date="2015-12" db="EMBL/GenBank/DDBJ databases">
        <title>The genome of Folsomia candida.</title>
        <authorList>
            <person name="Faddeeva A."/>
            <person name="Derks M.F."/>
            <person name="Anvar Y."/>
            <person name="Smit S."/>
            <person name="Van Straalen N."/>
            <person name="Roelofs D."/>
        </authorList>
    </citation>
    <scope>NUCLEOTIDE SEQUENCE [LARGE SCALE GENOMIC DNA]</scope>
    <source>
        <strain evidence="2 3">VU population</strain>
        <tissue evidence="2">Whole body</tissue>
    </source>
</reference>
<gene>
    <name evidence="2" type="ORF">Fcan01_16416</name>
</gene>